<feature type="transmembrane region" description="Helical" evidence="1">
    <location>
        <begin position="37"/>
        <end position="59"/>
    </location>
</feature>
<sequence length="65" mass="7533">MQRQWVYTGIILFLFLVLVFGVPLFPDFMAIDIFGPMNLGMLVFLVLHLLTPILAFRYLKQSQGE</sequence>
<dbReference type="AlphaFoldDB" id="A0A2A5WEQ3"/>
<accession>A0A2A5WEQ3</accession>
<evidence type="ECO:0000313" key="3">
    <source>
        <dbReference type="Proteomes" id="UP000219329"/>
    </source>
</evidence>
<evidence type="ECO:0000313" key="2">
    <source>
        <dbReference type="EMBL" id="PDH34969.1"/>
    </source>
</evidence>
<keyword evidence="1" id="KW-1133">Transmembrane helix</keyword>
<gene>
    <name evidence="2" type="ORF">CNF02_02790</name>
</gene>
<comment type="caution">
    <text evidence="2">The sequence shown here is derived from an EMBL/GenBank/DDBJ whole genome shotgun (WGS) entry which is preliminary data.</text>
</comment>
<dbReference type="Pfam" id="PF04341">
    <property type="entry name" value="DUF485"/>
    <property type="match status" value="1"/>
</dbReference>
<proteinExistence type="predicted"/>
<name>A0A2A5WEQ3_9GAMM</name>
<keyword evidence="1" id="KW-0812">Transmembrane</keyword>
<keyword evidence="1" id="KW-0472">Membrane</keyword>
<dbReference type="EMBL" id="NTJZ01000002">
    <property type="protein sequence ID" value="PDH34969.1"/>
    <property type="molecule type" value="Genomic_DNA"/>
</dbReference>
<evidence type="ECO:0000256" key="1">
    <source>
        <dbReference type="SAM" id="Phobius"/>
    </source>
</evidence>
<dbReference type="InterPro" id="IPR007436">
    <property type="entry name" value="DUF485"/>
</dbReference>
<organism evidence="2 3">
    <name type="scientific">OM182 bacterium MED-G28</name>
    <dbReference type="NCBI Taxonomy" id="1986256"/>
    <lineage>
        <taxon>Bacteria</taxon>
        <taxon>Pseudomonadati</taxon>
        <taxon>Pseudomonadota</taxon>
        <taxon>Gammaproteobacteria</taxon>
        <taxon>OMG group</taxon>
        <taxon>OM182 clade</taxon>
    </lineage>
</organism>
<feature type="transmembrane region" description="Helical" evidence="1">
    <location>
        <begin position="5"/>
        <end position="25"/>
    </location>
</feature>
<dbReference type="Proteomes" id="UP000219329">
    <property type="component" value="Unassembled WGS sequence"/>
</dbReference>
<reference evidence="2 3" key="1">
    <citation type="submission" date="2017-08" db="EMBL/GenBank/DDBJ databases">
        <title>Fine stratification of microbial communities through a metagenomic profile of the photic zone.</title>
        <authorList>
            <person name="Haro-Moreno J.M."/>
            <person name="Lopez-Perez M."/>
            <person name="De La Torre J."/>
            <person name="Picazo A."/>
            <person name="Camacho A."/>
            <person name="Rodriguez-Valera F."/>
        </authorList>
    </citation>
    <scope>NUCLEOTIDE SEQUENCE [LARGE SCALE GENOMIC DNA]</scope>
    <source>
        <strain evidence="2">MED-G28</strain>
    </source>
</reference>
<protein>
    <submittedName>
        <fullName evidence="2">Uncharacterized protein</fullName>
    </submittedName>
</protein>